<dbReference type="EMBL" id="RSCM01000022">
    <property type="protein sequence ID" value="RUS92966.1"/>
    <property type="molecule type" value="Genomic_DNA"/>
</dbReference>
<evidence type="ECO:0000313" key="1">
    <source>
        <dbReference type="EMBL" id="RUS92966.1"/>
    </source>
</evidence>
<dbReference type="Proteomes" id="UP000276103">
    <property type="component" value="Unassembled WGS sequence"/>
</dbReference>
<gene>
    <name evidence="1" type="ORF">DSM107003_47130</name>
</gene>
<keyword evidence="2" id="KW-1185">Reference proteome</keyword>
<evidence type="ECO:0000313" key="2">
    <source>
        <dbReference type="Proteomes" id="UP000276103"/>
    </source>
</evidence>
<proteinExistence type="predicted"/>
<dbReference type="InterPro" id="IPR023815">
    <property type="entry name" value="CRISPR-assoc_Csx19"/>
</dbReference>
<accession>A0A433UGH7</accession>
<comment type="caution">
    <text evidence="1">The sequence shown here is derived from an EMBL/GenBank/DDBJ whole genome shotgun (WGS) entry which is preliminary data.</text>
</comment>
<name>A0A433UGH7_ANAVA</name>
<organism evidence="1 2">
    <name type="scientific">Trichormus variabilis SAG 1403-4b</name>
    <dbReference type="NCBI Taxonomy" id="447716"/>
    <lineage>
        <taxon>Bacteria</taxon>
        <taxon>Bacillati</taxon>
        <taxon>Cyanobacteriota</taxon>
        <taxon>Cyanophyceae</taxon>
        <taxon>Nostocales</taxon>
        <taxon>Nostocaceae</taxon>
        <taxon>Trichormus</taxon>
    </lineage>
</organism>
<dbReference type="AlphaFoldDB" id="A0A433UGH7"/>
<sequence>MNKPKCEHLDISNNVDLKTWIEEQTKVNQLTYLLAHANDGVIWGKFQHGKLITTTEPVKLFPKCDFPLLRKETLQQCRIFGDNSEVMIWKIEGGFKARLIQDDNLIKDDYITENQILWGTHGEKHPENFTLLWDGSQGLKHAVPFTDIELEEKEKGKLKNKVRLIVRHYIDYDDSGVARIYLSRLVDLTNKEIKK</sequence>
<dbReference type="NCBIfam" id="TIGR03984">
    <property type="entry name" value="CRISPR-associated protein Csx19"/>
    <property type="match status" value="1"/>
</dbReference>
<protein>
    <submittedName>
        <fullName evidence="1">CRISPR-associated protein</fullName>
    </submittedName>
</protein>
<reference evidence="1 2" key="1">
    <citation type="journal article" date="2019" name="Genome Biol. Evol.">
        <title>Day and night: Metabolic profiles and evolutionary relationships of six axenic non-marine cyanobacteria.</title>
        <authorList>
            <person name="Will S.E."/>
            <person name="Henke P."/>
            <person name="Boedeker C."/>
            <person name="Huang S."/>
            <person name="Brinkmann H."/>
            <person name="Rohde M."/>
            <person name="Jarek M."/>
            <person name="Friedl T."/>
            <person name="Seufert S."/>
            <person name="Schumacher M."/>
            <person name="Overmann J."/>
            <person name="Neumann-Schaal M."/>
            <person name="Petersen J."/>
        </authorList>
    </citation>
    <scope>NUCLEOTIDE SEQUENCE [LARGE SCALE GENOMIC DNA]</scope>
    <source>
        <strain evidence="1 2">SAG 1403-4b</strain>
    </source>
</reference>
<dbReference type="OrthoDB" id="5510326at2"/>
<dbReference type="RefSeq" id="WP_127056504.1">
    <property type="nucleotide sequence ID" value="NZ_RSCM01000022.1"/>
</dbReference>